<dbReference type="EMBL" id="JACGWV010000001">
    <property type="protein sequence ID" value="MBA8808387.1"/>
    <property type="molecule type" value="Genomic_DNA"/>
</dbReference>
<dbReference type="SUPFAM" id="SSF55781">
    <property type="entry name" value="GAF domain-like"/>
    <property type="match status" value="1"/>
</dbReference>
<evidence type="ECO:0000313" key="2">
    <source>
        <dbReference type="Proteomes" id="UP000540568"/>
    </source>
</evidence>
<reference evidence="1 2" key="1">
    <citation type="submission" date="2020-07" db="EMBL/GenBank/DDBJ databases">
        <title>Sequencing the genomes of 1000 actinobacteria strains.</title>
        <authorList>
            <person name="Klenk H.-P."/>
        </authorList>
    </citation>
    <scope>NUCLEOTIDE SEQUENCE [LARGE SCALE GENOMIC DNA]</scope>
    <source>
        <strain evidence="1 2">DSM 44121</strain>
    </source>
</reference>
<sequence>MNPPELLGVLAESFAGTDACRTLPMRLCAACVDTFGAQGGALTVLAGPGDQVAVSTPGEYEQLEPLQEVLGEGPVPRAIGEDRLVALCLGDVVDEYPVFSHLAGSVSGDATAEATLYAVPMRVSPRVVGALSVYVTGDLAARAPDLQLVADAVGTILLRRTTLGDWSEKASFHQATGMVAAEFGIRPDDASAMIRAHAFARSTSLLEVADDVLARRRFPGDG</sequence>
<gene>
    <name evidence="1" type="ORF">FHX71_002329</name>
</gene>
<proteinExistence type="predicted"/>
<accession>A0A7W3J8S6</accession>
<dbReference type="AlphaFoldDB" id="A0A7W3J8S6"/>
<organism evidence="1 2">
    <name type="scientific">Promicromonospora sukumoe</name>
    <dbReference type="NCBI Taxonomy" id="88382"/>
    <lineage>
        <taxon>Bacteria</taxon>
        <taxon>Bacillati</taxon>
        <taxon>Actinomycetota</taxon>
        <taxon>Actinomycetes</taxon>
        <taxon>Micrococcales</taxon>
        <taxon>Promicromonosporaceae</taxon>
        <taxon>Promicromonospora</taxon>
    </lineage>
</organism>
<dbReference type="Gene3D" id="1.10.10.10">
    <property type="entry name" value="Winged helix-like DNA-binding domain superfamily/Winged helix DNA-binding domain"/>
    <property type="match status" value="1"/>
</dbReference>
<dbReference type="RefSeq" id="WP_182616359.1">
    <property type="nucleotide sequence ID" value="NZ_BAAATF010000003.1"/>
</dbReference>
<keyword evidence="2" id="KW-1185">Reference proteome</keyword>
<dbReference type="InterPro" id="IPR036388">
    <property type="entry name" value="WH-like_DNA-bd_sf"/>
</dbReference>
<comment type="caution">
    <text evidence="1">The sequence shown here is derived from an EMBL/GenBank/DDBJ whole genome shotgun (WGS) entry which is preliminary data.</text>
</comment>
<evidence type="ECO:0008006" key="3">
    <source>
        <dbReference type="Google" id="ProtNLM"/>
    </source>
</evidence>
<name>A0A7W3J8S6_9MICO</name>
<evidence type="ECO:0000313" key="1">
    <source>
        <dbReference type="EMBL" id="MBA8808387.1"/>
    </source>
</evidence>
<dbReference type="Proteomes" id="UP000540568">
    <property type="component" value="Unassembled WGS sequence"/>
</dbReference>
<protein>
    <recommendedName>
        <fullName evidence="3">ANTAR domain-containing protein</fullName>
    </recommendedName>
</protein>